<comment type="caution">
    <text evidence="2">The sequence shown here is derived from an EMBL/GenBank/DDBJ whole genome shotgun (WGS) entry which is preliminary data.</text>
</comment>
<reference evidence="2" key="1">
    <citation type="submission" date="2023-05" db="EMBL/GenBank/DDBJ databases">
        <title>Nepenthes gracilis genome sequencing.</title>
        <authorList>
            <person name="Fukushima K."/>
        </authorList>
    </citation>
    <scope>NUCLEOTIDE SEQUENCE</scope>
    <source>
        <strain evidence="2">SING2019-196</strain>
    </source>
</reference>
<evidence type="ECO:0000313" key="2">
    <source>
        <dbReference type="EMBL" id="GMH02044.1"/>
    </source>
</evidence>
<gene>
    <name evidence="2" type="ORF">Nepgr_003883</name>
</gene>
<dbReference type="EMBL" id="BSYO01000003">
    <property type="protein sequence ID" value="GMH02044.1"/>
    <property type="molecule type" value="Genomic_DNA"/>
</dbReference>
<name>A0AAD3S0G5_NEPGR</name>
<evidence type="ECO:0000256" key="1">
    <source>
        <dbReference type="SAM" id="MobiDB-lite"/>
    </source>
</evidence>
<evidence type="ECO:0000313" key="3">
    <source>
        <dbReference type="Proteomes" id="UP001279734"/>
    </source>
</evidence>
<sequence>MFPAVSPTPETHESRHDHMLRSEQFAVRERVQQHSIEMSKMPAEVNLRVVVPSLFSNSDISSGVFPPLAHFPVEAAGEQKLQSRKKQHDVSQPSSPAVAVRFSNSVLNGPHDNMLKSAELHRSVQAGHSPNFGI</sequence>
<keyword evidence="3" id="KW-1185">Reference proteome</keyword>
<proteinExistence type="predicted"/>
<protein>
    <submittedName>
        <fullName evidence="2">Uncharacterized protein</fullName>
    </submittedName>
</protein>
<dbReference type="Proteomes" id="UP001279734">
    <property type="component" value="Unassembled WGS sequence"/>
</dbReference>
<accession>A0AAD3S0G5</accession>
<feature type="region of interest" description="Disordered" evidence="1">
    <location>
        <begin position="77"/>
        <end position="98"/>
    </location>
</feature>
<dbReference type="AlphaFoldDB" id="A0AAD3S0G5"/>
<organism evidence="2 3">
    <name type="scientific">Nepenthes gracilis</name>
    <name type="common">Slender pitcher plant</name>
    <dbReference type="NCBI Taxonomy" id="150966"/>
    <lineage>
        <taxon>Eukaryota</taxon>
        <taxon>Viridiplantae</taxon>
        <taxon>Streptophyta</taxon>
        <taxon>Embryophyta</taxon>
        <taxon>Tracheophyta</taxon>
        <taxon>Spermatophyta</taxon>
        <taxon>Magnoliopsida</taxon>
        <taxon>eudicotyledons</taxon>
        <taxon>Gunneridae</taxon>
        <taxon>Pentapetalae</taxon>
        <taxon>Caryophyllales</taxon>
        <taxon>Nepenthaceae</taxon>
        <taxon>Nepenthes</taxon>
    </lineage>
</organism>